<evidence type="ECO:0000313" key="3">
    <source>
        <dbReference type="EMBL" id="KAL2831224.1"/>
    </source>
</evidence>
<feature type="compositionally biased region" description="Polar residues" evidence="1">
    <location>
        <begin position="376"/>
        <end position="385"/>
    </location>
</feature>
<feature type="compositionally biased region" description="Basic and acidic residues" evidence="1">
    <location>
        <begin position="122"/>
        <end position="133"/>
    </location>
</feature>
<name>A0ABR4IVD8_9EURO</name>
<dbReference type="InterPro" id="IPR001012">
    <property type="entry name" value="UBX_dom"/>
</dbReference>
<evidence type="ECO:0000313" key="4">
    <source>
        <dbReference type="Proteomes" id="UP001610335"/>
    </source>
</evidence>
<proteinExistence type="predicted"/>
<accession>A0ABR4IVD8</accession>
<dbReference type="PANTHER" id="PTHR46424:SF1">
    <property type="entry name" value="UBX DOMAIN-CONTAINING PROTEIN 4"/>
    <property type="match status" value="1"/>
</dbReference>
<gene>
    <name evidence="3" type="ORF">BDW59DRAFT_8743</name>
</gene>
<organism evidence="3 4">
    <name type="scientific">Aspergillus cavernicola</name>
    <dbReference type="NCBI Taxonomy" id="176166"/>
    <lineage>
        <taxon>Eukaryota</taxon>
        <taxon>Fungi</taxon>
        <taxon>Dikarya</taxon>
        <taxon>Ascomycota</taxon>
        <taxon>Pezizomycotina</taxon>
        <taxon>Eurotiomycetes</taxon>
        <taxon>Eurotiomycetidae</taxon>
        <taxon>Eurotiales</taxon>
        <taxon>Aspergillaceae</taxon>
        <taxon>Aspergillus</taxon>
        <taxon>Aspergillus subgen. Nidulantes</taxon>
    </lineage>
</organism>
<dbReference type="Gene3D" id="3.10.20.90">
    <property type="entry name" value="Phosphatidylinositol 3-kinase Catalytic Subunit, Chain A, domain 1"/>
    <property type="match status" value="1"/>
</dbReference>
<evidence type="ECO:0000256" key="1">
    <source>
        <dbReference type="SAM" id="MobiDB-lite"/>
    </source>
</evidence>
<feature type="compositionally biased region" description="Polar residues" evidence="1">
    <location>
        <begin position="78"/>
        <end position="89"/>
    </location>
</feature>
<dbReference type="CDD" id="cd01767">
    <property type="entry name" value="UBX"/>
    <property type="match status" value="1"/>
</dbReference>
<dbReference type="PROSITE" id="PS50033">
    <property type="entry name" value="UBX"/>
    <property type="match status" value="1"/>
</dbReference>
<evidence type="ECO:0000259" key="2">
    <source>
        <dbReference type="PROSITE" id="PS50033"/>
    </source>
</evidence>
<protein>
    <recommendedName>
        <fullName evidence="2">UBX domain-containing protein</fullName>
    </recommendedName>
</protein>
<dbReference type="PANTHER" id="PTHR46424">
    <property type="entry name" value="UBX DOMAIN-CONTAINING PROTEIN 4"/>
    <property type="match status" value="1"/>
</dbReference>
<feature type="region of interest" description="Disordered" evidence="1">
    <location>
        <begin position="335"/>
        <end position="394"/>
    </location>
</feature>
<feature type="compositionally biased region" description="Low complexity" evidence="1">
    <location>
        <begin position="336"/>
        <end position="350"/>
    </location>
</feature>
<dbReference type="SUPFAM" id="SSF54236">
    <property type="entry name" value="Ubiquitin-like"/>
    <property type="match status" value="1"/>
</dbReference>
<dbReference type="InterPro" id="IPR029071">
    <property type="entry name" value="Ubiquitin-like_domsf"/>
</dbReference>
<comment type="caution">
    <text evidence="3">The sequence shown here is derived from an EMBL/GenBank/DDBJ whole genome shotgun (WGS) entry which is preliminary data.</text>
</comment>
<feature type="region of interest" description="Disordered" evidence="1">
    <location>
        <begin position="78"/>
        <end position="207"/>
    </location>
</feature>
<keyword evidence="4" id="KW-1185">Reference proteome</keyword>
<dbReference type="Proteomes" id="UP001610335">
    <property type="component" value="Unassembled WGS sequence"/>
</dbReference>
<reference evidence="3 4" key="1">
    <citation type="submission" date="2024-07" db="EMBL/GenBank/DDBJ databases">
        <title>Section-level genome sequencing and comparative genomics of Aspergillus sections Usti and Cavernicolus.</title>
        <authorList>
            <consortium name="Lawrence Berkeley National Laboratory"/>
            <person name="Nybo J.L."/>
            <person name="Vesth T.C."/>
            <person name="Theobald S."/>
            <person name="Frisvad J.C."/>
            <person name="Larsen T.O."/>
            <person name="Kjaerboelling I."/>
            <person name="Rothschild-Mancinelli K."/>
            <person name="Lyhne E.K."/>
            <person name="Kogle M.E."/>
            <person name="Barry K."/>
            <person name="Clum A."/>
            <person name="Na H."/>
            <person name="Ledsgaard L."/>
            <person name="Lin J."/>
            <person name="Lipzen A."/>
            <person name="Kuo A."/>
            <person name="Riley R."/>
            <person name="Mondo S."/>
            <person name="LaButti K."/>
            <person name="Haridas S."/>
            <person name="Pangalinan J."/>
            <person name="Salamov A.A."/>
            <person name="Simmons B.A."/>
            <person name="Magnuson J.K."/>
            <person name="Chen J."/>
            <person name="Drula E."/>
            <person name="Henrissat B."/>
            <person name="Wiebenga A."/>
            <person name="Lubbers R.J."/>
            <person name="Gomes A.C."/>
            <person name="Makela M.R."/>
            <person name="Stajich J."/>
            <person name="Grigoriev I.V."/>
            <person name="Mortensen U.H."/>
            <person name="De vries R.P."/>
            <person name="Baker S.E."/>
            <person name="Andersen M.R."/>
        </authorList>
    </citation>
    <scope>NUCLEOTIDE SEQUENCE [LARGE SCALE GENOMIC DNA]</scope>
    <source>
        <strain evidence="3 4">CBS 600.67</strain>
    </source>
</reference>
<sequence length="394" mass="43383">MHLLETRSVLLRITKDSPEAGFLASVCPVSQYPTVVVIRNGMLREYIVPNVSKDEFHSRLAAVLEETMPQAQTFAPWMAQQTPAQSPEADSSPAEDPEPVTIPLPTAAAAQSPSNQGQPEQDVARGKSKDKGNKPVYEAAGGSRSSPAQAPRKHEEHKIDQTINNAKQNQKSEIKKRAPTSRIPNDEKAATESSASRPTPAPGPPAQYRLQVRLFDGSSVRSTFSPSHTIRKEVRHWLDSQMEEKRPYNLKHILTPLPNQTLTIADEDQSLRELIAGSTATFVMVPIKTYIEAYSDSGPLPVRAASSVYGLVSSVIGTATGYASSLLGYVQTQAVPSQSDSTQSTESQPSNDTQRRPRAWGPNIRTLRDQEDQDKSQFYNGNQLNFEPRRDNEQ</sequence>
<feature type="compositionally biased region" description="Basic and acidic residues" evidence="1">
    <location>
        <begin position="366"/>
        <end position="375"/>
    </location>
</feature>
<dbReference type="Pfam" id="PF00789">
    <property type="entry name" value="UBX"/>
    <property type="match status" value="1"/>
</dbReference>
<dbReference type="EMBL" id="JBFXLS010000010">
    <property type="protein sequence ID" value="KAL2831224.1"/>
    <property type="molecule type" value="Genomic_DNA"/>
</dbReference>
<feature type="compositionally biased region" description="Polar residues" evidence="1">
    <location>
        <begin position="109"/>
        <end position="119"/>
    </location>
</feature>
<feature type="domain" description="UBX" evidence="2">
    <location>
        <begin position="209"/>
        <end position="284"/>
    </location>
</feature>